<name>A0A1X9SYW6_9BACT</name>
<dbReference type="EMBL" id="JAZBRD010000003">
    <property type="protein sequence ID" value="MEE3744264.1"/>
    <property type="molecule type" value="Genomic_DNA"/>
</dbReference>
<evidence type="ECO:0000313" key="8">
    <source>
        <dbReference type="Proteomes" id="UP001331664"/>
    </source>
</evidence>
<keyword evidence="1" id="KW-0805">Transcription regulation</keyword>
<evidence type="ECO:0000256" key="1">
    <source>
        <dbReference type="ARBA" id="ARBA00023015"/>
    </source>
</evidence>
<dbReference type="PROSITE" id="PS51063">
    <property type="entry name" value="HTH_CRP_2"/>
    <property type="match status" value="1"/>
</dbReference>
<dbReference type="InterPro" id="IPR036390">
    <property type="entry name" value="WH_DNA-bd_sf"/>
</dbReference>
<evidence type="ECO:0000256" key="2">
    <source>
        <dbReference type="ARBA" id="ARBA00023125"/>
    </source>
</evidence>
<keyword evidence="2" id="KW-0238">DNA-binding</keyword>
<dbReference type="InterPro" id="IPR014710">
    <property type="entry name" value="RmlC-like_jellyroll"/>
</dbReference>
<protein>
    <submittedName>
        <fullName evidence="6">Crp/Fnr family transcriptional regulator</fullName>
    </submittedName>
    <submittedName>
        <fullName evidence="5">Transcriptional regulator, Crp family</fullName>
    </submittedName>
</protein>
<dbReference type="Proteomes" id="UP000194260">
    <property type="component" value="Chromosome"/>
</dbReference>
<dbReference type="SUPFAM" id="SSF51206">
    <property type="entry name" value="cAMP-binding domain-like"/>
    <property type="match status" value="1"/>
</dbReference>
<dbReference type="AlphaFoldDB" id="A0A1X9SYW6"/>
<dbReference type="InterPro" id="IPR018490">
    <property type="entry name" value="cNMP-bd_dom_sf"/>
</dbReference>
<reference evidence="7" key="1">
    <citation type="journal article" date="2017" name="Genome Biol. Evol.">
        <title>Comparative Genomic Analysis Identifies a Campylobacter Clade Deficient in Selenium Metabolism.</title>
        <authorList>
            <person name="Miller W.G."/>
            <person name="Yee E."/>
            <person name="Lopes B.S."/>
            <person name="Chapman M.H."/>
            <person name="Huynh S."/>
            <person name="Bono J.L."/>
            <person name="Parker C.T."/>
            <person name="Strachan N.J.C."/>
            <person name="Forbes K.J."/>
        </authorList>
    </citation>
    <scope>NUCLEOTIDE SEQUENCE [LARGE SCALE GENOMIC DNA]</scope>
    <source>
        <strain evidence="7">RM6137</strain>
    </source>
</reference>
<dbReference type="GO" id="GO:0006355">
    <property type="term" value="P:regulation of DNA-templated transcription"/>
    <property type="evidence" value="ECO:0007669"/>
    <property type="project" value="InterPro"/>
</dbReference>
<dbReference type="GO" id="GO:0003677">
    <property type="term" value="F:DNA binding"/>
    <property type="evidence" value="ECO:0007669"/>
    <property type="project" value="UniProtKB-KW"/>
</dbReference>
<dbReference type="Proteomes" id="UP001331664">
    <property type="component" value="Unassembled WGS sequence"/>
</dbReference>
<reference evidence="6 8" key="3">
    <citation type="submission" date="2024-01" db="EMBL/GenBank/DDBJ databases">
        <title>Campylobacter porcellus sp. nov.</title>
        <authorList>
            <person name="Papic B."/>
            <person name="Gruntar I."/>
        </authorList>
    </citation>
    <scope>NUCLEOTIDE SEQUENCE [LARGE SCALE GENOMIC DNA]</scope>
    <source>
        <strain evidence="6 8">CX2-4855-23</strain>
    </source>
</reference>
<feature type="domain" description="HTH crp-type" evidence="4">
    <location>
        <begin position="131"/>
        <end position="202"/>
    </location>
</feature>
<sequence length="202" mass="23054">MNISRFNQDSYNDFELLSNEDLSLFRQEKYSKSELIYAQNIKFIILKSGQAKLSYISGTNEFIINFINKGSIVLVDKDSVLEFMSDSLTMELNLCDIKELFENEKFSMAMVNSLIRTTIMTRQIVADIVFGSLESRIVSFLHSLADEQHMMVRDKKVVQIPFSIATLSNLLGAQRQSVSTIFNKLIKSGKLIKYGKSSYIIS</sequence>
<dbReference type="Pfam" id="PF13545">
    <property type="entry name" value="HTH_Crp_2"/>
    <property type="match status" value="1"/>
</dbReference>
<dbReference type="EMBL" id="CP018789">
    <property type="protein sequence ID" value="ARR01405.1"/>
    <property type="molecule type" value="Genomic_DNA"/>
</dbReference>
<dbReference type="Gene3D" id="1.10.10.10">
    <property type="entry name" value="Winged helix-like DNA-binding domain superfamily/Winged helix DNA-binding domain"/>
    <property type="match status" value="1"/>
</dbReference>
<dbReference type="RefSeq" id="WP_180379380.1">
    <property type="nucleotide sequence ID" value="NZ_JAZBRD010000003.1"/>
</dbReference>
<evidence type="ECO:0000313" key="5">
    <source>
        <dbReference type="EMBL" id="ARR01405.1"/>
    </source>
</evidence>
<keyword evidence="3" id="KW-0804">Transcription</keyword>
<dbReference type="KEGG" id="camy:CSUIS_1628"/>
<reference evidence="5" key="2">
    <citation type="journal article" date="2017" name="Genome Biol. Evol.">
        <title>Comparative genomic analysis identifies a Campylobacter clade deficient in selenium metabolism.</title>
        <authorList>
            <person name="Miller W.G."/>
            <person name="Yee E."/>
            <person name="Lopes B.S."/>
            <person name="Chapman M.H."/>
            <person name="Huynh S."/>
            <person name="Bono J.L."/>
            <person name="Parker C.T."/>
            <person name="Strachan N.J.C."/>
            <person name="Forbes K.J."/>
        </authorList>
    </citation>
    <scope>NUCLEOTIDE SEQUENCE [LARGE SCALE GENOMIC DNA]</scope>
    <source>
        <strain evidence="5">RM6137</strain>
    </source>
</reference>
<gene>
    <name evidence="5" type="ORF">CSUIS_1628</name>
    <name evidence="6" type="ORF">V2I23_03030</name>
</gene>
<dbReference type="SUPFAM" id="SSF46785">
    <property type="entry name" value="Winged helix' DNA-binding domain"/>
    <property type="match status" value="1"/>
</dbReference>
<evidence type="ECO:0000256" key="3">
    <source>
        <dbReference type="ARBA" id="ARBA00023163"/>
    </source>
</evidence>
<organism evidence="5 7">
    <name type="scientific">Campylobacter porcelli</name>
    <dbReference type="NCBI Taxonomy" id="1660073"/>
    <lineage>
        <taxon>Bacteria</taxon>
        <taxon>Pseudomonadati</taxon>
        <taxon>Campylobacterota</taxon>
        <taxon>Epsilonproteobacteria</taxon>
        <taxon>Campylobacterales</taxon>
        <taxon>Campylobacteraceae</taxon>
        <taxon>Campylobacter</taxon>
    </lineage>
</organism>
<evidence type="ECO:0000313" key="7">
    <source>
        <dbReference type="Proteomes" id="UP000194260"/>
    </source>
</evidence>
<evidence type="ECO:0000313" key="6">
    <source>
        <dbReference type="EMBL" id="MEE3744264.1"/>
    </source>
</evidence>
<accession>A0A1X9SYW6</accession>
<dbReference type="InterPro" id="IPR036388">
    <property type="entry name" value="WH-like_DNA-bd_sf"/>
</dbReference>
<evidence type="ECO:0000259" key="4">
    <source>
        <dbReference type="PROSITE" id="PS51063"/>
    </source>
</evidence>
<dbReference type="Gene3D" id="2.60.120.10">
    <property type="entry name" value="Jelly Rolls"/>
    <property type="match status" value="1"/>
</dbReference>
<dbReference type="STRING" id="1660073.CSUIS_1628"/>
<keyword evidence="8" id="KW-1185">Reference proteome</keyword>
<dbReference type="InterPro" id="IPR012318">
    <property type="entry name" value="HTH_CRP"/>
</dbReference>
<proteinExistence type="predicted"/>